<evidence type="ECO:0000313" key="3">
    <source>
        <dbReference type="Proteomes" id="UP000652198"/>
    </source>
</evidence>
<reference evidence="2 3" key="1">
    <citation type="submission" date="2019-11" db="EMBL/GenBank/DDBJ databases">
        <title>Metabolism of dissolved organic matter in forest soils.</title>
        <authorList>
            <person name="Cyle K.T."/>
            <person name="Wilhelm R.C."/>
            <person name="Martinez C.E."/>
        </authorList>
    </citation>
    <scope>NUCLEOTIDE SEQUENCE [LARGE SCALE GENOMIC DNA]</scope>
    <source>
        <strain evidence="2 3">1N</strain>
    </source>
</reference>
<proteinExistence type="predicted"/>
<dbReference type="EMBL" id="WOEY01000156">
    <property type="protein sequence ID" value="NPT47151.1"/>
    <property type="molecule type" value="Genomic_DNA"/>
</dbReference>
<dbReference type="RefSeq" id="WP_172317633.1">
    <property type="nucleotide sequence ID" value="NZ_WOEY01000156.1"/>
</dbReference>
<dbReference type="InterPro" id="IPR036282">
    <property type="entry name" value="Glutathione-S-Trfase_C_sf"/>
</dbReference>
<accession>A0ABX2C295</accession>
<organism evidence="2 3">
    <name type="scientific">Paraburkholderia solitsugae</name>
    <dbReference type="NCBI Taxonomy" id="2675748"/>
    <lineage>
        <taxon>Bacteria</taxon>
        <taxon>Pseudomonadati</taxon>
        <taxon>Pseudomonadota</taxon>
        <taxon>Betaproteobacteria</taxon>
        <taxon>Burkholderiales</taxon>
        <taxon>Burkholderiaceae</taxon>
        <taxon>Paraburkholderia</taxon>
    </lineage>
</organism>
<dbReference type="InterPro" id="IPR050931">
    <property type="entry name" value="Mito_Protein_Transport_Metaxin"/>
</dbReference>
<name>A0ABX2C295_9BURK</name>
<dbReference type="SUPFAM" id="SSF52833">
    <property type="entry name" value="Thioredoxin-like"/>
    <property type="match status" value="1"/>
</dbReference>
<gene>
    <name evidence="2" type="ORF">GNZ12_38850</name>
</gene>
<dbReference type="Proteomes" id="UP000652198">
    <property type="component" value="Unassembled WGS sequence"/>
</dbReference>
<dbReference type="SUPFAM" id="SSF47616">
    <property type="entry name" value="GST C-terminal domain-like"/>
    <property type="match status" value="1"/>
</dbReference>
<keyword evidence="3" id="KW-1185">Reference proteome</keyword>
<evidence type="ECO:0000313" key="2">
    <source>
        <dbReference type="EMBL" id="NPT47151.1"/>
    </source>
</evidence>
<sequence>MLDIYTLYGAQISNYTAKVRSCLIFKGVPFQEVVASNAVYDKLLVPRIGYRMMPILRTPEGELLQDSTDIVDELEARFPVISVYPPTPTLHLANLLLEAYAHDWVRVPAMYYRWAFPETNYEYLKAEFGRMYEPVARLDQQLIIGDKSCAWTRDRLPSFGVNAETVPEFERWMESLLVSLDVHFAEHTYLFGSRPATADFTFMGPLYAHMYRDPYSFALMQRICPNVIRWVERMNSPAEHPGEYFADDQVPETLMPLLRHLFAEYVPVAYDTIDRVSDWIDTNYAYPIPRFLGTQEFHIGKALAQRTVWTCIQYMFQRPLYFYQRAPETSKRAMDRLLARVGNGANLKKAVRHPVRHRHYRLVADI</sequence>
<dbReference type="InterPro" id="IPR036249">
    <property type="entry name" value="Thioredoxin-like_sf"/>
</dbReference>
<dbReference type="InterPro" id="IPR004045">
    <property type="entry name" value="Glutathione_S-Trfase_N"/>
</dbReference>
<evidence type="ECO:0000259" key="1">
    <source>
        <dbReference type="Pfam" id="PF13417"/>
    </source>
</evidence>
<protein>
    <recommendedName>
        <fullName evidence="1">GST N-terminal domain-containing protein</fullName>
    </recommendedName>
</protein>
<dbReference type="Pfam" id="PF13417">
    <property type="entry name" value="GST_N_3"/>
    <property type="match status" value="1"/>
</dbReference>
<dbReference type="Gene3D" id="1.20.1050.10">
    <property type="match status" value="1"/>
</dbReference>
<feature type="domain" description="GST N-terminal" evidence="1">
    <location>
        <begin position="7"/>
        <end position="79"/>
    </location>
</feature>
<comment type="caution">
    <text evidence="2">The sequence shown here is derived from an EMBL/GenBank/DDBJ whole genome shotgun (WGS) entry which is preliminary data.</text>
</comment>
<dbReference type="Gene3D" id="3.40.30.10">
    <property type="entry name" value="Glutaredoxin"/>
    <property type="match status" value="1"/>
</dbReference>
<dbReference type="PANTHER" id="PTHR12289">
    <property type="entry name" value="METAXIN RELATED"/>
    <property type="match status" value="1"/>
</dbReference>
<dbReference type="PANTHER" id="PTHR12289:SF67">
    <property type="match status" value="1"/>
</dbReference>